<dbReference type="Pfam" id="PF04325">
    <property type="entry name" value="DUF465"/>
    <property type="match status" value="1"/>
</dbReference>
<dbReference type="AlphaFoldDB" id="A0A2N0H7F2"/>
<dbReference type="InterPro" id="IPR038444">
    <property type="entry name" value="DUF465_sf"/>
</dbReference>
<dbReference type="Proteomes" id="UP000232587">
    <property type="component" value="Unassembled WGS sequence"/>
</dbReference>
<gene>
    <name evidence="1" type="ORF">B0I00_2478</name>
</gene>
<accession>A0A2N0H7F2</accession>
<organism evidence="1 2">
    <name type="scientific">Novosphingobium kunmingense</name>
    <dbReference type="NCBI Taxonomy" id="1211806"/>
    <lineage>
        <taxon>Bacteria</taxon>
        <taxon>Pseudomonadati</taxon>
        <taxon>Pseudomonadota</taxon>
        <taxon>Alphaproteobacteria</taxon>
        <taxon>Sphingomonadales</taxon>
        <taxon>Sphingomonadaceae</taxon>
        <taxon>Novosphingobium</taxon>
    </lineage>
</organism>
<sequence length="59" mass="7095">MSDRLFRLMERHQKLDEALHRLQSRRFADPFEIARLKKLKLAIKDRLVRFGARHAPVRG</sequence>
<dbReference type="EMBL" id="PHUF01000004">
    <property type="protein sequence ID" value="PKB14876.1"/>
    <property type="molecule type" value="Genomic_DNA"/>
</dbReference>
<keyword evidence="2" id="KW-1185">Reference proteome</keyword>
<reference evidence="1 2" key="1">
    <citation type="submission" date="2017-11" db="EMBL/GenBank/DDBJ databases">
        <title>Genomic Encyclopedia of Type Strains, Phase III (KMG-III): the genomes of soil and plant-associated and newly described type strains.</title>
        <authorList>
            <person name="Whitman W."/>
        </authorList>
    </citation>
    <scope>NUCLEOTIDE SEQUENCE [LARGE SCALE GENOMIC DNA]</scope>
    <source>
        <strain evidence="1 2">CGMCC 1.12274</strain>
    </source>
</reference>
<protein>
    <submittedName>
        <fullName evidence="1">Uncharacterized protein DUF465</fullName>
    </submittedName>
</protein>
<dbReference type="InterPro" id="IPR007420">
    <property type="entry name" value="DUF465"/>
</dbReference>
<proteinExistence type="predicted"/>
<dbReference type="RefSeq" id="WP_100867661.1">
    <property type="nucleotide sequence ID" value="NZ_PHUF01000004.1"/>
</dbReference>
<dbReference type="Gene3D" id="6.10.280.50">
    <property type="match status" value="1"/>
</dbReference>
<evidence type="ECO:0000313" key="1">
    <source>
        <dbReference type="EMBL" id="PKB14876.1"/>
    </source>
</evidence>
<dbReference type="OrthoDB" id="7585987at2"/>
<name>A0A2N0H7F2_9SPHN</name>
<comment type="caution">
    <text evidence="1">The sequence shown here is derived from an EMBL/GenBank/DDBJ whole genome shotgun (WGS) entry which is preliminary data.</text>
</comment>
<evidence type="ECO:0000313" key="2">
    <source>
        <dbReference type="Proteomes" id="UP000232587"/>
    </source>
</evidence>